<reference evidence="1 2" key="1">
    <citation type="submission" date="2021-12" db="EMBL/GenBank/DDBJ databases">
        <title>Discovery of the Pendulisporaceae a myxobacterial family with distinct sporulation behavior and unique specialized metabolism.</title>
        <authorList>
            <person name="Garcia R."/>
            <person name="Popoff A."/>
            <person name="Bader C.D."/>
            <person name="Loehr J."/>
            <person name="Walesch S."/>
            <person name="Walt C."/>
            <person name="Boldt J."/>
            <person name="Bunk B."/>
            <person name="Haeckl F.J.F.P.J."/>
            <person name="Gunesch A.P."/>
            <person name="Birkelbach J."/>
            <person name="Nuebel U."/>
            <person name="Pietschmann T."/>
            <person name="Bach T."/>
            <person name="Mueller R."/>
        </authorList>
    </citation>
    <scope>NUCLEOTIDE SEQUENCE [LARGE SCALE GENOMIC DNA]</scope>
    <source>
        <strain evidence="1 2">MSr12523</strain>
    </source>
</reference>
<dbReference type="Gene3D" id="2.180.10.10">
    <property type="entry name" value="RHS repeat-associated core"/>
    <property type="match status" value="1"/>
</dbReference>
<sequence>MDDEHVIEYVYDIEPRVVTRYWVQDGVRAPERRVERDESGRALHEARFSSRGVLWFELWHRYDDTGRRVETTRTDHTRDSPKPIVRTVTTYVYDQLGRLTEVRSKSDANGSTDAIRYQYDAGCSNVHRAFEVPPGVSDSIDLAEQQLERFLGRP</sequence>
<dbReference type="EMBL" id="CP089982">
    <property type="protein sequence ID" value="WXA94332.1"/>
    <property type="molecule type" value="Genomic_DNA"/>
</dbReference>
<keyword evidence="2" id="KW-1185">Reference proteome</keyword>
<dbReference type="RefSeq" id="WP_394844934.1">
    <property type="nucleotide sequence ID" value="NZ_CP089982.1"/>
</dbReference>
<dbReference type="Proteomes" id="UP001379533">
    <property type="component" value="Chromosome"/>
</dbReference>
<evidence type="ECO:0000313" key="2">
    <source>
        <dbReference type="Proteomes" id="UP001379533"/>
    </source>
</evidence>
<protein>
    <recommendedName>
        <fullName evidence="3">YD repeat-containing protein</fullName>
    </recommendedName>
</protein>
<gene>
    <name evidence="1" type="ORF">LZC95_48790</name>
</gene>
<evidence type="ECO:0000313" key="1">
    <source>
        <dbReference type="EMBL" id="WXA94332.1"/>
    </source>
</evidence>
<evidence type="ECO:0008006" key="3">
    <source>
        <dbReference type="Google" id="ProtNLM"/>
    </source>
</evidence>
<organism evidence="1 2">
    <name type="scientific">Pendulispora brunnea</name>
    <dbReference type="NCBI Taxonomy" id="2905690"/>
    <lineage>
        <taxon>Bacteria</taxon>
        <taxon>Pseudomonadati</taxon>
        <taxon>Myxococcota</taxon>
        <taxon>Myxococcia</taxon>
        <taxon>Myxococcales</taxon>
        <taxon>Sorangiineae</taxon>
        <taxon>Pendulisporaceae</taxon>
        <taxon>Pendulispora</taxon>
    </lineage>
</organism>
<proteinExistence type="predicted"/>
<name>A0ABZ2K6L4_9BACT</name>
<accession>A0ABZ2K6L4</accession>